<evidence type="ECO:0000313" key="3">
    <source>
        <dbReference type="EMBL" id="CAA9212929.1"/>
    </source>
</evidence>
<keyword evidence="3" id="KW-0418">Kinase</keyword>
<dbReference type="PANTHER" id="PTHR35526">
    <property type="entry name" value="ANTI-SIGMA-F FACTOR RSBW-RELATED"/>
    <property type="match status" value="1"/>
</dbReference>
<dbReference type="AlphaFoldDB" id="A0A6J4H4Z8"/>
<dbReference type="SUPFAM" id="SSF55874">
    <property type="entry name" value="ATPase domain of HSP90 chaperone/DNA topoisomerase II/histidine kinase"/>
    <property type="match status" value="1"/>
</dbReference>
<reference evidence="3" key="1">
    <citation type="submission" date="2020-02" db="EMBL/GenBank/DDBJ databases">
        <authorList>
            <person name="Meier V. D."/>
        </authorList>
    </citation>
    <scope>NUCLEOTIDE SEQUENCE</scope>
    <source>
        <strain evidence="3">AVDCRST_MAG57</strain>
    </source>
</reference>
<dbReference type="EMBL" id="CADCTI010000021">
    <property type="protein sequence ID" value="CAA9212929.1"/>
    <property type="molecule type" value="Genomic_DNA"/>
</dbReference>
<dbReference type="GO" id="GO:0004674">
    <property type="term" value="F:protein serine/threonine kinase activity"/>
    <property type="evidence" value="ECO:0007669"/>
    <property type="project" value="UniProtKB-KW"/>
</dbReference>
<protein>
    <submittedName>
        <fullName evidence="3">Putative serine/threonine kinase anti-sigma factor</fullName>
    </submittedName>
</protein>
<gene>
    <name evidence="3" type="ORF">AVDCRST_MAG57-179</name>
</gene>
<dbReference type="Pfam" id="PF13581">
    <property type="entry name" value="HATPase_c_2"/>
    <property type="match status" value="1"/>
</dbReference>
<dbReference type="PANTHER" id="PTHR35526:SF3">
    <property type="entry name" value="ANTI-SIGMA-F FACTOR RSBW"/>
    <property type="match status" value="1"/>
</dbReference>
<dbReference type="InterPro" id="IPR036890">
    <property type="entry name" value="HATPase_C_sf"/>
</dbReference>
<keyword evidence="3" id="KW-0808">Transferase</keyword>
<name>A0A6J4H4Z8_9ACTN</name>
<sequence length="142" mass="15252">MNIAFSVKLPVDAQSVPLARGLLRQALQHLGVVATCIDEILLALSEACANVVQHAGVGEEYEVDVSIDDFTCRISVLDDGGGFDVATVAAEPVRHPLDGGRGLLLMKALVDRLDFRQTEDGRHGVILEKRLITSPGLRLLPT</sequence>
<proteinExistence type="predicted"/>
<accession>A0A6J4H4Z8</accession>
<dbReference type="CDD" id="cd16936">
    <property type="entry name" value="HATPase_RsbW-like"/>
    <property type="match status" value="1"/>
</dbReference>
<dbReference type="InterPro" id="IPR003594">
    <property type="entry name" value="HATPase_dom"/>
</dbReference>
<feature type="domain" description="Histidine kinase/HSP90-like ATPase" evidence="2">
    <location>
        <begin position="10"/>
        <end position="122"/>
    </location>
</feature>
<evidence type="ECO:0000259" key="2">
    <source>
        <dbReference type="Pfam" id="PF13581"/>
    </source>
</evidence>
<organism evidence="3">
    <name type="scientific">uncultured Blastococcus sp</name>
    <dbReference type="NCBI Taxonomy" id="217144"/>
    <lineage>
        <taxon>Bacteria</taxon>
        <taxon>Bacillati</taxon>
        <taxon>Actinomycetota</taxon>
        <taxon>Actinomycetes</taxon>
        <taxon>Geodermatophilales</taxon>
        <taxon>Geodermatophilaceae</taxon>
        <taxon>Blastococcus</taxon>
        <taxon>environmental samples</taxon>
    </lineage>
</organism>
<dbReference type="Gene3D" id="3.30.565.10">
    <property type="entry name" value="Histidine kinase-like ATPase, C-terminal domain"/>
    <property type="match status" value="1"/>
</dbReference>
<dbReference type="InterPro" id="IPR050267">
    <property type="entry name" value="Anti-sigma-factor_SerPK"/>
</dbReference>
<keyword evidence="1" id="KW-0723">Serine/threonine-protein kinase</keyword>
<evidence type="ECO:0000256" key="1">
    <source>
        <dbReference type="ARBA" id="ARBA00022527"/>
    </source>
</evidence>